<dbReference type="RefSeq" id="WP_048187827.1">
    <property type="nucleotide sequence ID" value="NZ_CP011097.1"/>
</dbReference>
<proteinExistence type="predicted"/>
<dbReference type="OrthoDB" id="377593at2157"/>
<dbReference type="GeneID" id="24875106"/>
<accession>A0A3G1C2E2</accession>
<keyword evidence="2" id="KW-1185">Reference proteome</keyword>
<organism evidence="1 2">
    <name type="scientific">Candidatus Nitrosotenuis cloacae</name>
    <dbReference type="NCBI Taxonomy" id="1603555"/>
    <lineage>
        <taxon>Archaea</taxon>
        <taxon>Nitrososphaerota</taxon>
        <taxon>Candidatus Nitrosotenuis</taxon>
    </lineage>
</organism>
<dbReference type="KEGG" id="tah:SU86_09580"/>
<dbReference type="STRING" id="1603555.SU86_09580"/>
<name>A0A3G1C2E2_9ARCH</name>
<evidence type="ECO:0000313" key="1">
    <source>
        <dbReference type="EMBL" id="AKD44126.1"/>
    </source>
</evidence>
<gene>
    <name evidence="1" type="ORF">SU86_09580</name>
</gene>
<protein>
    <submittedName>
        <fullName evidence="1">Uncharacterized protein</fullName>
    </submittedName>
</protein>
<dbReference type="AlphaFoldDB" id="A0A3G1C2E2"/>
<reference evidence="1 2" key="1">
    <citation type="journal article" date="2016" name="Sci. Rep.">
        <title>A novel ammonia-oxidizing archaeon from wastewater treatment plant: Its enrichment, physiological and genomic characteristics.</title>
        <authorList>
            <person name="Li Y."/>
            <person name="Ding K."/>
            <person name="Wen X."/>
            <person name="Zhang B."/>
            <person name="Shen B."/>
            <person name="Yang Y."/>
        </authorList>
    </citation>
    <scope>NUCLEOTIDE SEQUENCE [LARGE SCALE GENOMIC DNA]</scope>
    <source>
        <strain evidence="1 2">SAT1</strain>
    </source>
</reference>
<evidence type="ECO:0000313" key="2">
    <source>
        <dbReference type="Proteomes" id="UP000266745"/>
    </source>
</evidence>
<sequence length="63" mass="7278">MHYTRRTPTGACSFDVIQLQNMIKIFGTILTRKEMILFSHQTKSNTYKTTFPIQKRGAKIAIT</sequence>
<dbReference type="Proteomes" id="UP000266745">
    <property type="component" value="Chromosome"/>
</dbReference>
<dbReference type="EMBL" id="CP011097">
    <property type="protein sequence ID" value="AKD44126.1"/>
    <property type="molecule type" value="Genomic_DNA"/>
</dbReference>